<keyword evidence="4" id="KW-0808">Transferase</keyword>
<dbReference type="InterPro" id="IPR050482">
    <property type="entry name" value="Sensor_HK_TwoCompSys"/>
</dbReference>
<evidence type="ECO:0000256" key="8">
    <source>
        <dbReference type="ARBA" id="ARBA00023012"/>
    </source>
</evidence>
<dbReference type="EC" id="2.7.13.3" evidence="2"/>
<dbReference type="InterPro" id="IPR003594">
    <property type="entry name" value="HATPase_dom"/>
</dbReference>
<dbReference type="GO" id="GO:0016020">
    <property type="term" value="C:membrane"/>
    <property type="evidence" value="ECO:0007669"/>
    <property type="project" value="InterPro"/>
</dbReference>
<name>A0A7W8QKC1_9ACTN</name>
<feature type="transmembrane region" description="Helical" evidence="9">
    <location>
        <begin position="74"/>
        <end position="99"/>
    </location>
</feature>
<sequence length="400" mass="42680">MLRRVLASRDGKAAVMAAVVFGAGFVLLYSGAYASEDSAVPWAATQYGFPAQVLVVTLAMVCLGVALRYRFPLAVLVVGTVGFVADVLMGASLATILIYTDNIYAACVYGPRSMWRLLLMIATAASIAVGGAVYAVQQQLGGSLVFMVVIAAVLVTPVVTAAVVRQNRDRAEDQRVRADQLARMAELDRRQAVAAERNRMARELHDAIANRLSVIVLQSTALLSREDLDAETRRRLLATIHDDGVQGLDELRTMIGVLRDDEEEEPVTAAPRGLPAVQALVDGLGDEARLTVEGEPRPLPAAVELASFRIVQEAVTNALKHGGGPADVRLAYREEGVELQIENRLPGAAPARLPGGGLGLPGMRERAEALGGRFTAGEAPGDRWRVEAVLPAPSAKEVHR</sequence>
<evidence type="ECO:0000313" key="13">
    <source>
        <dbReference type="Proteomes" id="UP000572635"/>
    </source>
</evidence>
<evidence type="ECO:0000256" key="9">
    <source>
        <dbReference type="SAM" id="Phobius"/>
    </source>
</evidence>
<evidence type="ECO:0000259" key="11">
    <source>
        <dbReference type="Pfam" id="PF07730"/>
    </source>
</evidence>
<evidence type="ECO:0000313" key="12">
    <source>
        <dbReference type="EMBL" id="MBB5431579.1"/>
    </source>
</evidence>
<dbReference type="PANTHER" id="PTHR24421:SF10">
    <property type="entry name" value="NITRATE_NITRITE SENSOR PROTEIN NARQ"/>
    <property type="match status" value="1"/>
</dbReference>
<keyword evidence="7" id="KW-0067">ATP-binding</keyword>
<dbReference type="GO" id="GO:0000155">
    <property type="term" value="F:phosphorelay sensor kinase activity"/>
    <property type="evidence" value="ECO:0007669"/>
    <property type="project" value="InterPro"/>
</dbReference>
<evidence type="ECO:0000256" key="6">
    <source>
        <dbReference type="ARBA" id="ARBA00022777"/>
    </source>
</evidence>
<keyword evidence="13" id="KW-1185">Reference proteome</keyword>
<evidence type="ECO:0000259" key="10">
    <source>
        <dbReference type="Pfam" id="PF02518"/>
    </source>
</evidence>
<keyword evidence="5" id="KW-0547">Nucleotide-binding</keyword>
<feature type="transmembrane region" description="Helical" evidence="9">
    <location>
        <begin position="12"/>
        <end position="35"/>
    </location>
</feature>
<dbReference type="Pfam" id="PF02518">
    <property type="entry name" value="HATPase_c"/>
    <property type="match status" value="1"/>
</dbReference>
<evidence type="ECO:0000256" key="1">
    <source>
        <dbReference type="ARBA" id="ARBA00000085"/>
    </source>
</evidence>
<dbReference type="GO" id="GO:0005524">
    <property type="term" value="F:ATP binding"/>
    <property type="evidence" value="ECO:0007669"/>
    <property type="project" value="UniProtKB-KW"/>
</dbReference>
<organism evidence="12 13">
    <name type="scientific">Nocardiopsis composta</name>
    <dbReference type="NCBI Taxonomy" id="157465"/>
    <lineage>
        <taxon>Bacteria</taxon>
        <taxon>Bacillati</taxon>
        <taxon>Actinomycetota</taxon>
        <taxon>Actinomycetes</taxon>
        <taxon>Streptosporangiales</taxon>
        <taxon>Nocardiopsidaceae</taxon>
        <taxon>Nocardiopsis</taxon>
    </lineage>
</organism>
<dbReference type="RefSeq" id="WP_184391270.1">
    <property type="nucleotide sequence ID" value="NZ_BAAAJD010000029.1"/>
</dbReference>
<dbReference type="AlphaFoldDB" id="A0A7W8QKC1"/>
<keyword evidence="6 12" id="KW-0418">Kinase</keyword>
<protein>
    <recommendedName>
        <fullName evidence="2">histidine kinase</fullName>
        <ecNumber evidence="2">2.7.13.3</ecNumber>
    </recommendedName>
</protein>
<dbReference type="Gene3D" id="3.30.565.10">
    <property type="entry name" value="Histidine kinase-like ATPase, C-terminal domain"/>
    <property type="match status" value="1"/>
</dbReference>
<dbReference type="SUPFAM" id="SSF55874">
    <property type="entry name" value="ATPase domain of HSP90 chaperone/DNA topoisomerase II/histidine kinase"/>
    <property type="match status" value="1"/>
</dbReference>
<dbReference type="PANTHER" id="PTHR24421">
    <property type="entry name" value="NITRATE/NITRITE SENSOR PROTEIN NARX-RELATED"/>
    <property type="match status" value="1"/>
</dbReference>
<keyword evidence="8" id="KW-0902">Two-component regulatory system</keyword>
<dbReference type="GO" id="GO:0046983">
    <property type="term" value="F:protein dimerization activity"/>
    <property type="evidence" value="ECO:0007669"/>
    <property type="project" value="InterPro"/>
</dbReference>
<feature type="transmembrane region" description="Helical" evidence="9">
    <location>
        <begin position="143"/>
        <end position="164"/>
    </location>
</feature>
<feature type="domain" description="Histidine kinase/HSP90-like ATPase" evidence="10">
    <location>
        <begin position="308"/>
        <end position="392"/>
    </location>
</feature>
<feature type="transmembrane region" description="Helical" evidence="9">
    <location>
        <begin position="114"/>
        <end position="136"/>
    </location>
</feature>
<dbReference type="EMBL" id="JACHDB010000001">
    <property type="protein sequence ID" value="MBB5431579.1"/>
    <property type="molecule type" value="Genomic_DNA"/>
</dbReference>
<reference evidence="12 13" key="1">
    <citation type="submission" date="2020-08" db="EMBL/GenBank/DDBJ databases">
        <title>Sequencing the genomes of 1000 actinobacteria strains.</title>
        <authorList>
            <person name="Klenk H.-P."/>
        </authorList>
    </citation>
    <scope>NUCLEOTIDE SEQUENCE [LARGE SCALE GENOMIC DNA]</scope>
    <source>
        <strain evidence="12 13">DSM 44551</strain>
    </source>
</reference>
<evidence type="ECO:0000256" key="3">
    <source>
        <dbReference type="ARBA" id="ARBA00022553"/>
    </source>
</evidence>
<dbReference type="CDD" id="cd16917">
    <property type="entry name" value="HATPase_UhpB-NarQ-NarX-like"/>
    <property type="match status" value="1"/>
</dbReference>
<dbReference type="InterPro" id="IPR011712">
    <property type="entry name" value="Sig_transdc_His_kin_sub3_dim/P"/>
</dbReference>
<gene>
    <name evidence="12" type="ORF">HDA36_001663</name>
</gene>
<accession>A0A7W8QKC1</accession>
<dbReference type="InterPro" id="IPR036890">
    <property type="entry name" value="HATPase_C_sf"/>
</dbReference>
<feature type="domain" description="Signal transduction histidine kinase subgroup 3 dimerisation and phosphoacceptor" evidence="11">
    <location>
        <begin position="196"/>
        <end position="262"/>
    </location>
</feature>
<comment type="catalytic activity">
    <reaction evidence="1">
        <text>ATP + protein L-histidine = ADP + protein N-phospho-L-histidine.</text>
        <dbReference type="EC" id="2.7.13.3"/>
    </reaction>
</comment>
<proteinExistence type="predicted"/>
<feature type="transmembrane region" description="Helical" evidence="9">
    <location>
        <begin position="47"/>
        <end position="67"/>
    </location>
</feature>
<keyword evidence="9" id="KW-0812">Transmembrane</keyword>
<comment type="caution">
    <text evidence="12">The sequence shown here is derived from an EMBL/GenBank/DDBJ whole genome shotgun (WGS) entry which is preliminary data.</text>
</comment>
<evidence type="ECO:0000256" key="7">
    <source>
        <dbReference type="ARBA" id="ARBA00022840"/>
    </source>
</evidence>
<evidence type="ECO:0000256" key="5">
    <source>
        <dbReference type="ARBA" id="ARBA00022741"/>
    </source>
</evidence>
<keyword evidence="9" id="KW-1133">Transmembrane helix</keyword>
<keyword evidence="3" id="KW-0597">Phosphoprotein</keyword>
<evidence type="ECO:0000256" key="4">
    <source>
        <dbReference type="ARBA" id="ARBA00022679"/>
    </source>
</evidence>
<dbReference type="Gene3D" id="1.20.5.1930">
    <property type="match status" value="1"/>
</dbReference>
<keyword evidence="9" id="KW-0472">Membrane</keyword>
<dbReference type="Proteomes" id="UP000572635">
    <property type="component" value="Unassembled WGS sequence"/>
</dbReference>
<dbReference type="Pfam" id="PF07730">
    <property type="entry name" value="HisKA_3"/>
    <property type="match status" value="1"/>
</dbReference>
<evidence type="ECO:0000256" key="2">
    <source>
        <dbReference type="ARBA" id="ARBA00012438"/>
    </source>
</evidence>